<evidence type="ECO:0008006" key="4">
    <source>
        <dbReference type="Google" id="ProtNLM"/>
    </source>
</evidence>
<feature type="transmembrane region" description="Helical" evidence="1">
    <location>
        <begin position="164"/>
        <end position="182"/>
    </location>
</feature>
<feature type="transmembrane region" description="Helical" evidence="1">
    <location>
        <begin position="243"/>
        <end position="266"/>
    </location>
</feature>
<feature type="transmembrane region" description="Helical" evidence="1">
    <location>
        <begin position="43"/>
        <end position="67"/>
    </location>
</feature>
<dbReference type="EMBL" id="VSKM01000002">
    <property type="protein sequence ID" value="TYB78179.1"/>
    <property type="molecule type" value="Genomic_DNA"/>
</dbReference>
<protein>
    <recommendedName>
        <fullName evidence="4">Flippase-like domain-containing protein</fullName>
    </recommendedName>
</protein>
<keyword evidence="3" id="KW-1185">Reference proteome</keyword>
<comment type="caution">
    <text evidence="2">The sequence shown here is derived from an EMBL/GenBank/DDBJ whole genome shotgun (WGS) entry which is preliminary data.</text>
</comment>
<keyword evidence="1" id="KW-0812">Transmembrane</keyword>
<feature type="transmembrane region" description="Helical" evidence="1">
    <location>
        <begin position="128"/>
        <end position="152"/>
    </location>
</feature>
<evidence type="ECO:0000313" key="3">
    <source>
        <dbReference type="Proteomes" id="UP000323324"/>
    </source>
</evidence>
<accession>A0A8H2LFH4</accession>
<gene>
    <name evidence="2" type="ORF">ES676_02925</name>
</gene>
<proteinExistence type="predicted"/>
<reference evidence="2 3" key="1">
    <citation type="submission" date="2019-08" db="EMBL/GenBank/DDBJ databases">
        <title>Genomes of Antarctic Bizionia species.</title>
        <authorList>
            <person name="Bowman J.P."/>
        </authorList>
    </citation>
    <scope>NUCLEOTIDE SEQUENCE [LARGE SCALE GENOMIC DNA]</scope>
    <source>
        <strain evidence="2 3">HFD</strain>
    </source>
</reference>
<dbReference type="Proteomes" id="UP000323324">
    <property type="component" value="Unassembled WGS sequence"/>
</dbReference>
<dbReference type="AlphaFoldDB" id="A0A8H2LFH4"/>
<feature type="transmembrane region" description="Helical" evidence="1">
    <location>
        <begin position="273"/>
        <end position="290"/>
    </location>
</feature>
<evidence type="ECO:0000313" key="2">
    <source>
        <dbReference type="EMBL" id="TYB78179.1"/>
    </source>
</evidence>
<sequence>MNITASYKTNQFFFVLIKLSLVLGAFYFIYYKLTQNEALDLPVFVALLASNPQFSTLNIVFLIVLTCSNWGLEIRKWQVLVGSLSKITFKAASQQTLGALTASLLTPNRIGDYGAKALYYQPQNRTKIVLLNLFGNTMQMIVTLVFGVIGLTTLAKDYKLPLNFKYLINVGLAVLASLIILYRMSSYNVFKKIVNKLYPFVLVLKRLSPKTKRVTLIISGLRYLVFSFQFYVILALFGIEIPYLEAMMLISTLYLFSSIMPSIFIFDVLIKSSIAVYLFALIGVGALPILCTTTLMWSLNFVLPSCLGSYFVLKFKPVKTT</sequence>
<evidence type="ECO:0000256" key="1">
    <source>
        <dbReference type="SAM" id="Phobius"/>
    </source>
</evidence>
<name>A0A8H2LFH4_9FLAO</name>
<keyword evidence="1" id="KW-0472">Membrane</keyword>
<feature type="transmembrane region" description="Helical" evidence="1">
    <location>
        <begin position="214"/>
        <end position="237"/>
    </location>
</feature>
<keyword evidence="1" id="KW-1133">Transmembrane helix</keyword>
<feature type="transmembrane region" description="Helical" evidence="1">
    <location>
        <begin position="12"/>
        <end position="31"/>
    </location>
</feature>
<organism evidence="2 3">
    <name type="scientific">Bizionia saleffrena</name>
    <dbReference type="NCBI Taxonomy" id="291189"/>
    <lineage>
        <taxon>Bacteria</taxon>
        <taxon>Pseudomonadati</taxon>
        <taxon>Bacteroidota</taxon>
        <taxon>Flavobacteriia</taxon>
        <taxon>Flavobacteriales</taxon>
        <taxon>Flavobacteriaceae</taxon>
        <taxon>Bizionia</taxon>
    </lineage>
</organism>